<dbReference type="InterPro" id="IPR036397">
    <property type="entry name" value="RNaseH_sf"/>
</dbReference>
<name>A0A225VSN1_9STRA</name>
<dbReference type="SUPFAM" id="SSF53098">
    <property type="entry name" value="Ribonuclease H-like"/>
    <property type="match status" value="1"/>
</dbReference>
<evidence type="ECO:0000259" key="1">
    <source>
        <dbReference type="Pfam" id="PF17921"/>
    </source>
</evidence>
<evidence type="ECO:0000313" key="3">
    <source>
        <dbReference type="Proteomes" id="UP000198211"/>
    </source>
</evidence>
<dbReference type="AlphaFoldDB" id="A0A225VSN1"/>
<dbReference type="InterPro" id="IPR012337">
    <property type="entry name" value="RNaseH-like_sf"/>
</dbReference>
<dbReference type="Proteomes" id="UP000198211">
    <property type="component" value="Unassembled WGS sequence"/>
</dbReference>
<gene>
    <name evidence="2" type="ORF">PHMEG_00019781</name>
</gene>
<dbReference type="InterPro" id="IPR050951">
    <property type="entry name" value="Retrovirus_Pol_polyprotein"/>
</dbReference>
<dbReference type="PANTHER" id="PTHR37984:SF5">
    <property type="entry name" value="PROTEIN NYNRIN-LIKE"/>
    <property type="match status" value="1"/>
</dbReference>
<sequence length="204" mass="23214">MRSLYGASYIRDNEFIDVLTDEPHAMNEGVYYRKDGLVYSKTGDVVDTICVPNDYDLRTKMLAEFHDGAAHSGVPRTLAKMSQWYYWKEMKLDVNDYVQSCLTCNKFKVSSSKKKGKLILLEVPAECWKHVGVDYVTGLPTLNGFNCIQVAVDLLFKRAKYAPMNSTATAADCARVFFDSMVRHHGLPQEIVSDRDPRFTAAFW</sequence>
<dbReference type="Gene3D" id="3.30.420.10">
    <property type="entry name" value="Ribonuclease H-like superfamily/Ribonuclease H"/>
    <property type="match status" value="1"/>
</dbReference>
<dbReference type="OrthoDB" id="164957at2759"/>
<dbReference type="GO" id="GO:0003676">
    <property type="term" value="F:nucleic acid binding"/>
    <property type="evidence" value="ECO:0007669"/>
    <property type="project" value="InterPro"/>
</dbReference>
<protein>
    <submittedName>
        <fullName evidence="2">Retrotransposon protein</fullName>
    </submittedName>
</protein>
<dbReference type="EMBL" id="NBNE01003402">
    <property type="protein sequence ID" value="OWZ07787.1"/>
    <property type="molecule type" value="Genomic_DNA"/>
</dbReference>
<comment type="caution">
    <text evidence="2">The sequence shown here is derived from an EMBL/GenBank/DDBJ whole genome shotgun (WGS) entry which is preliminary data.</text>
</comment>
<dbReference type="STRING" id="4795.A0A225VSN1"/>
<evidence type="ECO:0000313" key="2">
    <source>
        <dbReference type="EMBL" id="OWZ07787.1"/>
    </source>
</evidence>
<dbReference type="Pfam" id="PF17921">
    <property type="entry name" value="Integrase_H2C2"/>
    <property type="match status" value="1"/>
</dbReference>
<dbReference type="FunFam" id="1.10.340.70:FF:000001">
    <property type="entry name" value="Retrovirus-related Pol polyprotein from transposon gypsy-like Protein"/>
    <property type="match status" value="1"/>
</dbReference>
<proteinExistence type="predicted"/>
<keyword evidence="3" id="KW-1185">Reference proteome</keyword>
<dbReference type="PANTHER" id="PTHR37984">
    <property type="entry name" value="PROTEIN CBG26694"/>
    <property type="match status" value="1"/>
</dbReference>
<organism evidence="2 3">
    <name type="scientific">Phytophthora megakarya</name>
    <dbReference type="NCBI Taxonomy" id="4795"/>
    <lineage>
        <taxon>Eukaryota</taxon>
        <taxon>Sar</taxon>
        <taxon>Stramenopiles</taxon>
        <taxon>Oomycota</taxon>
        <taxon>Peronosporomycetes</taxon>
        <taxon>Peronosporales</taxon>
        <taxon>Peronosporaceae</taxon>
        <taxon>Phytophthora</taxon>
    </lineage>
</organism>
<accession>A0A225VSN1</accession>
<dbReference type="Gene3D" id="1.10.340.70">
    <property type="match status" value="1"/>
</dbReference>
<reference evidence="3" key="1">
    <citation type="submission" date="2017-03" db="EMBL/GenBank/DDBJ databases">
        <title>Phytopthora megakarya and P. palmivora, two closely related causual agents of cacao black pod achieved similar genome size and gene model numbers by different mechanisms.</title>
        <authorList>
            <person name="Ali S."/>
            <person name="Shao J."/>
            <person name="Larry D.J."/>
            <person name="Kronmiller B."/>
            <person name="Shen D."/>
            <person name="Strem M.D."/>
            <person name="Melnick R.L."/>
            <person name="Guiltinan M.J."/>
            <person name="Tyler B.M."/>
            <person name="Meinhardt L.W."/>
            <person name="Bailey B.A."/>
        </authorList>
    </citation>
    <scope>NUCLEOTIDE SEQUENCE [LARGE SCALE GENOMIC DNA]</scope>
    <source>
        <strain evidence="3">zdho120</strain>
    </source>
</reference>
<dbReference type="InterPro" id="IPR041588">
    <property type="entry name" value="Integrase_H2C2"/>
</dbReference>
<feature type="domain" description="Integrase zinc-binding" evidence="1">
    <location>
        <begin position="56"/>
        <end position="109"/>
    </location>
</feature>